<accession>A0A0X4EDR3</accession>
<comment type="caution">
    <text evidence="1">The sequence shown here is derived from an EMBL/GenBank/DDBJ whole genome shotgun (WGS) entry which is preliminary data.</text>
</comment>
<dbReference type="Proteomes" id="UP000064715">
    <property type="component" value="Unassembled WGS sequence"/>
</dbReference>
<protein>
    <submittedName>
        <fullName evidence="1">Uncharacterized protein</fullName>
    </submittedName>
</protein>
<evidence type="ECO:0000313" key="1">
    <source>
        <dbReference type="EMBL" id="KUQ79728.1"/>
    </source>
</evidence>
<evidence type="ECO:0000313" key="2">
    <source>
        <dbReference type="Proteomes" id="UP000064715"/>
    </source>
</evidence>
<proteinExistence type="predicted"/>
<dbReference type="EMBL" id="LRCR01000055">
    <property type="protein sequence ID" value="KUQ79728.1"/>
    <property type="molecule type" value="Genomic_DNA"/>
</dbReference>
<organism evidence="1 2">
    <name type="scientific">Enterobacter genomosp. O</name>
    <dbReference type="NCBI Taxonomy" id="2364150"/>
    <lineage>
        <taxon>Bacteria</taxon>
        <taxon>Pseudomonadati</taxon>
        <taxon>Pseudomonadota</taxon>
        <taxon>Gammaproteobacteria</taxon>
        <taxon>Enterobacterales</taxon>
        <taxon>Enterobacteriaceae</taxon>
        <taxon>Enterobacter</taxon>
        <taxon>Enterobacter cloacae complex</taxon>
        <taxon>Enterobacter cloacae complex clade O</taxon>
    </lineage>
</organism>
<name>A0A0X4EDR3_9ENTR</name>
<sequence>MVKWLNPRQFSLTGRGIIMGAIDGVYDLIGVKLKIFLSFPLDGRRCDPIL</sequence>
<reference evidence="2" key="1">
    <citation type="submission" date="2016-01" db="EMBL/GenBank/DDBJ databases">
        <title>WGS of SAMN04407783.</title>
        <authorList>
            <person name="Adams M."/>
            <person name="Sutton G."/>
            <person name="Nelson K."/>
            <person name="Thaden J."/>
            <person name="Fowler V."/>
            <person name="Mccorrison J."/>
            <person name="Sanka R."/>
            <person name="Brinkac L."/>
            <person name="Nierman W."/>
        </authorList>
    </citation>
    <scope>NUCLEOTIDE SEQUENCE [LARGE SCALE GENOMIC DNA]</scope>
    <source>
        <strain evidence="2">GN04363</strain>
    </source>
</reference>
<keyword evidence="2" id="KW-1185">Reference proteome</keyword>
<gene>
    <name evidence="1" type="ORF">AWI28_03815</name>
</gene>
<dbReference type="AlphaFoldDB" id="A0A0X4EDR3"/>